<dbReference type="PROSITE" id="PS50222">
    <property type="entry name" value="EF_HAND_2"/>
    <property type="match status" value="2"/>
</dbReference>
<feature type="compositionally biased region" description="Polar residues" evidence="4">
    <location>
        <begin position="86"/>
        <end position="98"/>
    </location>
</feature>
<feature type="region of interest" description="Disordered" evidence="4">
    <location>
        <begin position="85"/>
        <end position="106"/>
    </location>
</feature>
<evidence type="ECO:0000256" key="3">
    <source>
        <dbReference type="ARBA" id="ARBA00022837"/>
    </source>
</evidence>
<keyword evidence="3" id="KW-0106">Calcium</keyword>
<evidence type="ECO:0000256" key="2">
    <source>
        <dbReference type="ARBA" id="ARBA00022737"/>
    </source>
</evidence>
<dbReference type="PROSITE" id="PS00018">
    <property type="entry name" value="EF_HAND_1"/>
    <property type="match status" value="1"/>
</dbReference>
<dbReference type="PANTHER" id="PTHR34524:SF6">
    <property type="entry name" value="CALCYPHOSINE LIKE"/>
    <property type="match status" value="1"/>
</dbReference>
<evidence type="ECO:0000313" key="7">
    <source>
        <dbReference type="WBParaSite" id="maker-unitig_22855-snap-gene-0.1-mRNA-1"/>
    </source>
</evidence>
<organism evidence="6 7">
    <name type="scientific">Macrostomum lignano</name>
    <dbReference type="NCBI Taxonomy" id="282301"/>
    <lineage>
        <taxon>Eukaryota</taxon>
        <taxon>Metazoa</taxon>
        <taxon>Spiralia</taxon>
        <taxon>Lophotrochozoa</taxon>
        <taxon>Platyhelminthes</taxon>
        <taxon>Rhabditophora</taxon>
        <taxon>Macrostomorpha</taxon>
        <taxon>Macrostomida</taxon>
        <taxon>Macrostomidae</taxon>
        <taxon>Macrostomum</taxon>
    </lineage>
</organism>
<feature type="domain" description="EF-hand" evidence="5">
    <location>
        <begin position="54"/>
        <end position="81"/>
    </location>
</feature>
<reference evidence="7" key="1">
    <citation type="submission" date="2016-11" db="UniProtKB">
        <authorList>
            <consortium name="WormBaseParasite"/>
        </authorList>
    </citation>
    <scope>IDENTIFICATION</scope>
</reference>
<dbReference type="WBParaSite" id="maker-unitig_22855-snap-gene-0.1-mRNA-1">
    <property type="protein sequence ID" value="maker-unitig_22855-snap-gene-0.1-mRNA-1"/>
    <property type="gene ID" value="maker-unitig_22855-snap-gene-0.1"/>
</dbReference>
<dbReference type="InterPro" id="IPR051581">
    <property type="entry name" value="Ca-bind"/>
</dbReference>
<accession>A0A1I8F6Y1</accession>
<dbReference type="Gene3D" id="1.10.238.10">
    <property type="entry name" value="EF-hand"/>
    <property type="match status" value="2"/>
</dbReference>
<dbReference type="Pfam" id="PF13833">
    <property type="entry name" value="EF-hand_8"/>
    <property type="match status" value="1"/>
</dbReference>
<dbReference type="Pfam" id="PF13202">
    <property type="entry name" value="EF-hand_5"/>
    <property type="match status" value="1"/>
</dbReference>
<evidence type="ECO:0000256" key="4">
    <source>
        <dbReference type="SAM" id="MobiDB-lite"/>
    </source>
</evidence>
<evidence type="ECO:0000256" key="1">
    <source>
        <dbReference type="ARBA" id="ARBA00022723"/>
    </source>
</evidence>
<dbReference type="AlphaFoldDB" id="A0A1I8F6Y1"/>
<evidence type="ECO:0000313" key="6">
    <source>
        <dbReference type="Proteomes" id="UP000095280"/>
    </source>
</evidence>
<dbReference type="GO" id="GO:0005509">
    <property type="term" value="F:calcium ion binding"/>
    <property type="evidence" value="ECO:0007669"/>
    <property type="project" value="InterPro"/>
</dbReference>
<dbReference type="CDD" id="cd00051">
    <property type="entry name" value="EFh"/>
    <property type="match status" value="1"/>
</dbReference>
<dbReference type="SMART" id="SM00054">
    <property type="entry name" value="EFh"/>
    <property type="match status" value="2"/>
</dbReference>
<keyword evidence="6" id="KW-1185">Reference proteome</keyword>
<dbReference type="InterPro" id="IPR002048">
    <property type="entry name" value="EF_hand_dom"/>
</dbReference>
<feature type="region of interest" description="Disordered" evidence="4">
    <location>
        <begin position="232"/>
        <end position="290"/>
    </location>
</feature>
<feature type="domain" description="EF-hand" evidence="5">
    <location>
        <begin position="18"/>
        <end position="53"/>
    </location>
</feature>
<name>A0A1I8F6Y1_9PLAT</name>
<proteinExistence type="predicted"/>
<dbReference type="InterPro" id="IPR011992">
    <property type="entry name" value="EF-hand-dom_pair"/>
</dbReference>
<keyword evidence="1" id="KW-0479">Metal-binding</keyword>
<keyword evidence="2" id="KW-0677">Repeat</keyword>
<evidence type="ECO:0000259" key="5">
    <source>
        <dbReference type="PROSITE" id="PS50222"/>
    </source>
</evidence>
<sequence length="290" mass="31839">RLSMAEFRKGVADFGLDLTDEEVKAAFNQVDTDQSGSIDFSEFLASRLKLIKAAFQKMDKTGDGQITVKDLKGIYNARQHPKYQNGEWSRTRYSPSSSRHSKLQTRPMECNSIDHDDSYFDLMMRNSWKLFASNSTNLARTRVPSWPQLAPALPLLGKLIVICFLPAENSGLTGTRLAGARSSQQPTFPAGLRTARILEAKSGQLRSGFVCLAELGSCCLWIRKTCFPKRSPRMSTGAAGGKVEGDFSRSNAEAQLPPSPSGLQDGGDNAERRPPAFSGLFAIPTKKEVV</sequence>
<dbReference type="InterPro" id="IPR018247">
    <property type="entry name" value="EF_Hand_1_Ca_BS"/>
</dbReference>
<dbReference type="Proteomes" id="UP000095280">
    <property type="component" value="Unplaced"/>
</dbReference>
<dbReference type="SUPFAM" id="SSF47473">
    <property type="entry name" value="EF-hand"/>
    <property type="match status" value="1"/>
</dbReference>
<protein>
    <submittedName>
        <fullName evidence="7">Calmodulin</fullName>
    </submittedName>
</protein>
<dbReference type="PANTHER" id="PTHR34524">
    <property type="entry name" value="CALCYPHOSIN"/>
    <property type="match status" value="1"/>
</dbReference>